<evidence type="ECO:0000313" key="1">
    <source>
        <dbReference type="EMBL" id="KAK2568835.1"/>
    </source>
</evidence>
<accession>A0AAD9VCF7</accession>
<dbReference type="AlphaFoldDB" id="A0AAD9VCF7"/>
<name>A0AAD9VCF7_ACRCE</name>
<organism evidence="1 2">
    <name type="scientific">Acropora cervicornis</name>
    <name type="common">Staghorn coral</name>
    <dbReference type="NCBI Taxonomy" id="6130"/>
    <lineage>
        <taxon>Eukaryota</taxon>
        <taxon>Metazoa</taxon>
        <taxon>Cnidaria</taxon>
        <taxon>Anthozoa</taxon>
        <taxon>Hexacorallia</taxon>
        <taxon>Scleractinia</taxon>
        <taxon>Astrocoeniina</taxon>
        <taxon>Acroporidae</taxon>
        <taxon>Acropora</taxon>
    </lineage>
</organism>
<proteinExistence type="predicted"/>
<protein>
    <submittedName>
        <fullName evidence="1">Uncharacterized protein</fullName>
    </submittedName>
</protein>
<evidence type="ECO:0000313" key="2">
    <source>
        <dbReference type="Proteomes" id="UP001249851"/>
    </source>
</evidence>
<reference evidence="1" key="1">
    <citation type="journal article" date="2023" name="G3 (Bethesda)">
        <title>Whole genome assembly and annotation of the endangered Caribbean coral Acropora cervicornis.</title>
        <authorList>
            <person name="Selwyn J.D."/>
            <person name="Vollmer S.V."/>
        </authorList>
    </citation>
    <scope>NUCLEOTIDE SEQUENCE</scope>
    <source>
        <strain evidence="1">K2</strain>
    </source>
</reference>
<keyword evidence="2" id="KW-1185">Reference proteome</keyword>
<dbReference type="EMBL" id="JARQWQ010000011">
    <property type="protein sequence ID" value="KAK2568835.1"/>
    <property type="molecule type" value="Genomic_DNA"/>
</dbReference>
<comment type="caution">
    <text evidence="1">The sequence shown here is derived from an EMBL/GenBank/DDBJ whole genome shotgun (WGS) entry which is preliminary data.</text>
</comment>
<reference evidence="1" key="2">
    <citation type="journal article" date="2023" name="Science">
        <title>Genomic signatures of disease resistance in endangered staghorn corals.</title>
        <authorList>
            <person name="Vollmer S.V."/>
            <person name="Selwyn J.D."/>
            <person name="Despard B.A."/>
            <person name="Roesel C.L."/>
        </authorList>
    </citation>
    <scope>NUCLEOTIDE SEQUENCE</scope>
    <source>
        <strain evidence="1">K2</strain>
    </source>
</reference>
<sequence length="70" mass="7858">MKYVICVFYQGHSGHSQLTWKDGLWYGALISSKHKISAQLLKDVPFTGAELTLIQAQEFLPALSHILSLK</sequence>
<gene>
    <name evidence="1" type="ORF">P5673_006880</name>
</gene>
<dbReference type="Proteomes" id="UP001249851">
    <property type="component" value="Unassembled WGS sequence"/>
</dbReference>